<dbReference type="PIRSF" id="PIRSF001365">
    <property type="entry name" value="DHDPS"/>
    <property type="match status" value="1"/>
</dbReference>
<protein>
    <recommendedName>
        <fullName evidence="8">Dihydrodipicolinate synthase</fullName>
    </recommendedName>
</protein>
<dbReference type="EMBL" id="MCGE01000006">
    <property type="protein sequence ID" value="ORZ20763.1"/>
    <property type="molecule type" value="Genomic_DNA"/>
</dbReference>
<evidence type="ECO:0000313" key="6">
    <source>
        <dbReference type="EMBL" id="ORZ20763.1"/>
    </source>
</evidence>
<keyword evidence="2" id="KW-0704">Schiff base</keyword>
<keyword evidence="7" id="KW-1185">Reference proteome</keyword>
<dbReference type="PROSITE" id="PS00665">
    <property type="entry name" value="DHDPS_1"/>
    <property type="match status" value="1"/>
</dbReference>
<dbReference type="CDD" id="cd00408">
    <property type="entry name" value="DHDPS-like"/>
    <property type="match status" value="1"/>
</dbReference>
<dbReference type="InterPro" id="IPR020624">
    <property type="entry name" value="Schiff_base-form_aldolases_CS"/>
</dbReference>
<comment type="similarity">
    <text evidence="3">Belongs to the DapA family.</text>
</comment>
<dbReference type="Pfam" id="PF00701">
    <property type="entry name" value="DHDPS"/>
    <property type="match status" value="1"/>
</dbReference>
<evidence type="ECO:0000256" key="2">
    <source>
        <dbReference type="ARBA" id="ARBA00023270"/>
    </source>
</evidence>
<dbReference type="SUPFAM" id="SSF51569">
    <property type="entry name" value="Aldolase"/>
    <property type="match status" value="1"/>
</dbReference>
<evidence type="ECO:0000256" key="5">
    <source>
        <dbReference type="PIRSR" id="PIRSR001365-2"/>
    </source>
</evidence>
<dbReference type="Proteomes" id="UP000193560">
    <property type="component" value="Unassembled WGS sequence"/>
</dbReference>
<accession>A0A1X2IR50</accession>
<feature type="binding site" evidence="5">
    <location>
        <position position="215"/>
    </location>
    <ligand>
        <name>pyruvate</name>
        <dbReference type="ChEBI" id="CHEBI:15361"/>
    </ligand>
</feature>
<dbReference type="STRING" id="90262.A0A1X2IR50"/>
<comment type="caution">
    <text evidence="6">The sequence shown here is derived from an EMBL/GenBank/DDBJ whole genome shotgun (WGS) entry which is preliminary data.</text>
</comment>
<dbReference type="SMART" id="SM01130">
    <property type="entry name" value="DHDPS"/>
    <property type="match status" value="1"/>
</dbReference>
<sequence length="309" mass="33323">MTHQVLAPGIYVPIPNFFLENEDLDYATLEKHIAYLANTGISGVIFQGSTGEAVHLTDEERAEIISKGKAFIEKYDPSIKVLAGTGAGSARLTVKLTRDAAQAGAAYALVLPPSYYRGNMDSQAFYDFFVKVADESPIPIVIYNYPGVTQGLDIDTPTLARLAKHQNIVGIKGTDGNIGKVGYLTEHTRGENFTLLAGSADFFLPALSVGAVGCVPGLANVMPRSCVELLRLYQAGDYKAASELQVKLVLPDDALARWYGLPGVKAGLEHFVGYGGPCRIPLRNVTQEQKDKIVEAVTPSFSIEQSLKK</sequence>
<dbReference type="InterPro" id="IPR013785">
    <property type="entry name" value="Aldolase_TIM"/>
</dbReference>
<dbReference type="PANTHER" id="PTHR12128:SF66">
    <property type="entry name" value="4-HYDROXY-2-OXOGLUTARATE ALDOLASE, MITOCHONDRIAL"/>
    <property type="match status" value="1"/>
</dbReference>
<reference evidence="6 7" key="1">
    <citation type="submission" date="2016-07" db="EMBL/GenBank/DDBJ databases">
        <title>Pervasive Adenine N6-methylation of Active Genes in Fungi.</title>
        <authorList>
            <consortium name="DOE Joint Genome Institute"/>
            <person name="Mondo S.J."/>
            <person name="Dannebaum R.O."/>
            <person name="Kuo R.C."/>
            <person name="Labutti K."/>
            <person name="Haridas S."/>
            <person name="Kuo A."/>
            <person name="Salamov A."/>
            <person name="Ahrendt S.R."/>
            <person name="Lipzen A."/>
            <person name="Sullivan W."/>
            <person name="Andreopoulos W.B."/>
            <person name="Clum A."/>
            <person name="Lindquist E."/>
            <person name="Daum C."/>
            <person name="Ramamoorthy G.K."/>
            <person name="Gryganskyi A."/>
            <person name="Culley D."/>
            <person name="Magnuson J.K."/>
            <person name="James T.Y."/>
            <person name="O'Malley M.A."/>
            <person name="Stajich J.E."/>
            <person name="Spatafora J.W."/>
            <person name="Visel A."/>
            <person name="Grigoriev I.V."/>
        </authorList>
    </citation>
    <scope>NUCLEOTIDE SEQUENCE [LARGE SCALE GENOMIC DNA]</scope>
    <source>
        <strain evidence="6 7">NRRL 1336</strain>
    </source>
</reference>
<organism evidence="6 7">
    <name type="scientific">Absidia repens</name>
    <dbReference type="NCBI Taxonomy" id="90262"/>
    <lineage>
        <taxon>Eukaryota</taxon>
        <taxon>Fungi</taxon>
        <taxon>Fungi incertae sedis</taxon>
        <taxon>Mucoromycota</taxon>
        <taxon>Mucoromycotina</taxon>
        <taxon>Mucoromycetes</taxon>
        <taxon>Mucorales</taxon>
        <taxon>Cunninghamellaceae</taxon>
        <taxon>Absidia</taxon>
    </lineage>
</organism>
<dbReference type="OrthoDB" id="191315at2759"/>
<keyword evidence="1 3" id="KW-0456">Lyase</keyword>
<name>A0A1X2IR50_9FUNG</name>
<dbReference type="GO" id="GO:0008840">
    <property type="term" value="F:4-hydroxy-tetrahydrodipicolinate synthase activity"/>
    <property type="evidence" value="ECO:0007669"/>
    <property type="project" value="TreeGrafter"/>
</dbReference>
<evidence type="ECO:0000256" key="1">
    <source>
        <dbReference type="ARBA" id="ARBA00023239"/>
    </source>
</evidence>
<feature type="active site" description="Schiff-base intermediate with substrate" evidence="4">
    <location>
        <position position="172"/>
    </location>
</feature>
<dbReference type="PANTHER" id="PTHR12128">
    <property type="entry name" value="DIHYDRODIPICOLINATE SYNTHASE"/>
    <property type="match status" value="1"/>
</dbReference>
<evidence type="ECO:0008006" key="8">
    <source>
        <dbReference type="Google" id="ProtNLM"/>
    </source>
</evidence>
<evidence type="ECO:0000313" key="7">
    <source>
        <dbReference type="Proteomes" id="UP000193560"/>
    </source>
</evidence>
<proteinExistence type="inferred from homology"/>
<evidence type="ECO:0000256" key="4">
    <source>
        <dbReference type="PIRSR" id="PIRSR001365-1"/>
    </source>
</evidence>
<dbReference type="AlphaFoldDB" id="A0A1X2IR50"/>
<evidence type="ECO:0000256" key="3">
    <source>
        <dbReference type="PIRNR" id="PIRNR001365"/>
    </source>
</evidence>
<dbReference type="Gene3D" id="3.20.20.70">
    <property type="entry name" value="Aldolase class I"/>
    <property type="match status" value="1"/>
</dbReference>
<gene>
    <name evidence="6" type="ORF">BCR42DRAFT_409452</name>
</gene>
<feature type="active site" description="Proton donor/acceptor" evidence="4">
    <location>
        <position position="143"/>
    </location>
</feature>
<dbReference type="InterPro" id="IPR002220">
    <property type="entry name" value="DapA-like"/>
</dbReference>
<dbReference type="PRINTS" id="PR00146">
    <property type="entry name" value="DHPICSNTHASE"/>
</dbReference>
<feature type="binding site" evidence="5">
    <location>
        <position position="50"/>
    </location>
    <ligand>
        <name>pyruvate</name>
        <dbReference type="ChEBI" id="CHEBI:15361"/>
    </ligand>
</feature>